<dbReference type="Proteomes" id="UP000222542">
    <property type="component" value="Unassembled WGS sequence"/>
</dbReference>
<comment type="caution">
    <text evidence="2">The sequence shown here is derived from an EMBL/GenBank/DDBJ whole genome shotgun (WGS) entry which is preliminary data.</text>
</comment>
<dbReference type="SUPFAM" id="SSF56672">
    <property type="entry name" value="DNA/RNA polymerases"/>
    <property type="match status" value="1"/>
</dbReference>
<evidence type="ECO:0000259" key="1">
    <source>
        <dbReference type="Pfam" id="PF07727"/>
    </source>
</evidence>
<name>A0A2G3AGH7_CAPAN</name>
<gene>
    <name evidence="2" type="ORF">T459_01221</name>
</gene>
<evidence type="ECO:0000313" key="3">
    <source>
        <dbReference type="Proteomes" id="UP000222542"/>
    </source>
</evidence>
<dbReference type="STRING" id="4072.A0A2G3AGH7"/>
<dbReference type="InterPro" id="IPR013103">
    <property type="entry name" value="RVT_2"/>
</dbReference>
<dbReference type="Pfam" id="PF07727">
    <property type="entry name" value="RVT_2"/>
    <property type="match status" value="1"/>
</dbReference>
<reference evidence="2 3" key="1">
    <citation type="journal article" date="2014" name="Nat. Genet.">
        <title>Genome sequence of the hot pepper provides insights into the evolution of pungency in Capsicum species.</title>
        <authorList>
            <person name="Kim S."/>
            <person name="Park M."/>
            <person name="Yeom S.I."/>
            <person name="Kim Y.M."/>
            <person name="Lee J.M."/>
            <person name="Lee H.A."/>
            <person name="Seo E."/>
            <person name="Choi J."/>
            <person name="Cheong K."/>
            <person name="Kim K.T."/>
            <person name="Jung K."/>
            <person name="Lee G.W."/>
            <person name="Oh S.K."/>
            <person name="Bae C."/>
            <person name="Kim S.B."/>
            <person name="Lee H.Y."/>
            <person name="Kim S.Y."/>
            <person name="Kim M.S."/>
            <person name="Kang B.C."/>
            <person name="Jo Y.D."/>
            <person name="Yang H.B."/>
            <person name="Jeong H.J."/>
            <person name="Kang W.H."/>
            <person name="Kwon J.K."/>
            <person name="Shin C."/>
            <person name="Lim J.Y."/>
            <person name="Park J.H."/>
            <person name="Huh J.H."/>
            <person name="Kim J.S."/>
            <person name="Kim B.D."/>
            <person name="Cohen O."/>
            <person name="Paran I."/>
            <person name="Suh M.C."/>
            <person name="Lee S.B."/>
            <person name="Kim Y.K."/>
            <person name="Shin Y."/>
            <person name="Noh S.J."/>
            <person name="Park J."/>
            <person name="Seo Y.S."/>
            <person name="Kwon S.Y."/>
            <person name="Kim H.A."/>
            <person name="Park J.M."/>
            <person name="Kim H.J."/>
            <person name="Choi S.B."/>
            <person name="Bosland P.W."/>
            <person name="Reeves G."/>
            <person name="Jo S.H."/>
            <person name="Lee B.W."/>
            <person name="Cho H.T."/>
            <person name="Choi H.S."/>
            <person name="Lee M.S."/>
            <person name="Yu Y."/>
            <person name="Do Choi Y."/>
            <person name="Park B.S."/>
            <person name="van Deynze A."/>
            <person name="Ashrafi H."/>
            <person name="Hill T."/>
            <person name="Kim W.T."/>
            <person name="Pai H.S."/>
            <person name="Ahn H.K."/>
            <person name="Yeam I."/>
            <person name="Giovannoni J.J."/>
            <person name="Rose J.K."/>
            <person name="Sorensen I."/>
            <person name="Lee S.J."/>
            <person name="Kim R.W."/>
            <person name="Choi I.Y."/>
            <person name="Choi B.S."/>
            <person name="Lim J.S."/>
            <person name="Lee Y.H."/>
            <person name="Choi D."/>
        </authorList>
    </citation>
    <scope>NUCLEOTIDE SEQUENCE [LARGE SCALE GENOMIC DNA]</scope>
    <source>
        <strain evidence="3">cv. CM334</strain>
    </source>
</reference>
<keyword evidence="3" id="KW-1185">Reference proteome</keyword>
<protein>
    <recommendedName>
        <fullName evidence="1">Reverse transcriptase Ty1/copia-type domain-containing protein</fullName>
    </recommendedName>
</protein>
<dbReference type="AlphaFoldDB" id="A0A2G3AGH7"/>
<dbReference type="OMA" id="MMTVRIL"/>
<sequence>MNEELAALEENDTWDMVDRLTNATITGSRWVYSVKMKADGSLDRYKARLVAQGYKQEYGIDYAETFDPVAKMMTVRILLALALIRSWKLHQLDVKNAFLHGDLQEVIYMNLPPGYKHSSPNQLCCLKKYLYGLKKASRSWFEKF</sequence>
<feature type="domain" description="Reverse transcriptase Ty1/copia-type" evidence="1">
    <location>
        <begin position="11"/>
        <end position="143"/>
    </location>
</feature>
<dbReference type="InterPro" id="IPR043502">
    <property type="entry name" value="DNA/RNA_pol_sf"/>
</dbReference>
<dbReference type="Gramene" id="PHT93339">
    <property type="protein sequence ID" value="PHT93339"/>
    <property type="gene ID" value="T459_01221"/>
</dbReference>
<proteinExistence type="predicted"/>
<evidence type="ECO:0000313" key="2">
    <source>
        <dbReference type="EMBL" id="PHT93339.1"/>
    </source>
</evidence>
<reference evidence="2 3" key="2">
    <citation type="journal article" date="2017" name="Genome Biol.">
        <title>New reference genome sequences of hot pepper reveal the massive evolution of plant disease-resistance genes by retroduplication.</title>
        <authorList>
            <person name="Kim S."/>
            <person name="Park J."/>
            <person name="Yeom S.I."/>
            <person name="Kim Y.M."/>
            <person name="Seo E."/>
            <person name="Kim K.T."/>
            <person name="Kim M.S."/>
            <person name="Lee J.M."/>
            <person name="Cheong K."/>
            <person name="Shin H.S."/>
            <person name="Kim S.B."/>
            <person name="Han K."/>
            <person name="Lee J."/>
            <person name="Park M."/>
            <person name="Lee H.A."/>
            <person name="Lee H.Y."/>
            <person name="Lee Y."/>
            <person name="Oh S."/>
            <person name="Lee J.H."/>
            <person name="Choi E."/>
            <person name="Choi E."/>
            <person name="Lee S.E."/>
            <person name="Jeon J."/>
            <person name="Kim H."/>
            <person name="Choi G."/>
            <person name="Song H."/>
            <person name="Lee J."/>
            <person name="Lee S.C."/>
            <person name="Kwon J.K."/>
            <person name="Lee H.Y."/>
            <person name="Koo N."/>
            <person name="Hong Y."/>
            <person name="Kim R.W."/>
            <person name="Kang W.H."/>
            <person name="Huh J.H."/>
            <person name="Kang B.C."/>
            <person name="Yang T.J."/>
            <person name="Lee Y.H."/>
            <person name="Bennetzen J.L."/>
            <person name="Choi D."/>
        </authorList>
    </citation>
    <scope>NUCLEOTIDE SEQUENCE [LARGE SCALE GENOMIC DNA]</scope>
    <source>
        <strain evidence="3">cv. CM334</strain>
    </source>
</reference>
<organism evidence="2 3">
    <name type="scientific">Capsicum annuum</name>
    <name type="common">Capsicum pepper</name>
    <dbReference type="NCBI Taxonomy" id="4072"/>
    <lineage>
        <taxon>Eukaryota</taxon>
        <taxon>Viridiplantae</taxon>
        <taxon>Streptophyta</taxon>
        <taxon>Embryophyta</taxon>
        <taxon>Tracheophyta</taxon>
        <taxon>Spermatophyta</taxon>
        <taxon>Magnoliopsida</taxon>
        <taxon>eudicotyledons</taxon>
        <taxon>Gunneridae</taxon>
        <taxon>Pentapetalae</taxon>
        <taxon>asterids</taxon>
        <taxon>lamiids</taxon>
        <taxon>Solanales</taxon>
        <taxon>Solanaceae</taxon>
        <taxon>Solanoideae</taxon>
        <taxon>Capsiceae</taxon>
        <taxon>Capsicum</taxon>
    </lineage>
</organism>
<accession>A0A2G3AGH7</accession>
<dbReference type="EMBL" id="AYRZ02000001">
    <property type="protein sequence ID" value="PHT93339.1"/>
    <property type="molecule type" value="Genomic_DNA"/>
</dbReference>